<protein>
    <submittedName>
        <fullName evidence="1">Uncharacterized protein</fullName>
    </submittedName>
</protein>
<dbReference type="AlphaFoldDB" id="A0A3S1B9E1"/>
<reference evidence="1" key="1">
    <citation type="submission" date="2018-12" db="EMBL/GenBank/DDBJ databases">
        <authorList>
            <person name="Will S."/>
            <person name="Neumann-Schaal M."/>
            <person name="Henke P."/>
        </authorList>
    </citation>
    <scope>NUCLEOTIDE SEQUENCE</scope>
    <source>
        <strain evidence="1">PCC 7102</strain>
    </source>
</reference>
<evidence type="ECO:0000313" key="1">
    <source>
        <dbReference type="EMBL" id="RUT07378.1"/>
    </source>
</evidence>
<evidence type="ECO:0000313" key="2">
    <source>
        <dbReference type="Proteomes" id="UP000271624"/>
    </source>
</evidence>
<dbReference type="Proteomes" id="UP000271624">
    <property type="component" value="Unassembled WGS sequence"/>
</dbReference>
<keyword evidence="2" id="KW-1185">Reference proteome</keyword>
<name>A0A3S1B9E1_9CYAN</name>
<gene>
    <name evidence="1" type="ORF">DSM106972_026390</name>
</gene>
<dbReference type="EMBL" id="RSCL01000005">
    <property type="protein sequence ID" value="RUT07378.1"/>
    <property type="molecule type" value="Genomic_DNA"/>
</dbReference>
<sequence>MERTIRLILIYLSLLATIGAWAKVTTVNLINAAGYYKNSNRDSQRLMQIISDKISKLYFVNMERQLCKIQQKAL</sequence>
<reference evidence="1" key="2">
    <citation type="journal article" date="2019" name="Genome Biol. Evol.">
        <title>Day and night: Metabolic profiles and evolutionary relationships of six axenic non-marine cyanobacteria.</title>
        <authorList>
            <person name="Will S.E."/>
            <person name="Henke P."/>
            <person name="Boedeker C."/>
            <person name="Huang S."/>
            <person name="Brinkmann H."/>
            <person name="Rohde M."/>
            <person name="Jarek M."/>
            <person name="Friedl T."/>
            <person name="Seufert S."/>
            <person name="Schumacher M."/>
            <person name="Overmann J."/>
            <person name="Neumann-Schaal M."/>
            <person name="Petersen J."/>
        </authorList>
    </citation>
    <scope>NUCLEOTIDE SEQUENCE [LARGE SCALE GENOMIC DNA]</scope>
    <source>
        <strain evidence="1">PCC 7102</strain>
    </source>
</reference>
<accession>A0A3S1B9E1</accession>
<proteinExistence type="predicted"/>
<comment type="caution">
    <text evidence="1">The sequence shown here is derived from an EMBL/GenBank/DDBJ whole genome shotgun (WGS) entry which is preliminary data.</text>
</comment>
<organism evidence="1 2">
    <name type="scientific">Dulcicalothrix desertica PCC 7102</name>
    <dbReference type="NCBI Taxonomy" id="232991"/>
    <lineage>
        <taxon>Bacteria</taxon>
        <taxon>Bacillati</taxon>
        <taxon>Cyanobacteriota</taxon>
        <taxon>Cyanophyceae</taxon>
        <taxon>Nostocales</taxon>
        <taxon>Calotrichaceae</taxon>
        <taxon>Dulcicalothrix</taxon>
    </lineage>
</organism>